<name>A0AAV4PQT8_CAEEX</name>
<proteinExistence type="predicted"/>
<gene>
    <name evidence="1" type="ORF">CEXT_272121</name>
</gene>
<evidence type="ECO:0000313" key="2">
    <source>
        <dbReference type="Proteomes" id="UP001054945"/>
    </source>
</evidence>
<reference evidence="1 2" key="1">
    <citation type="submission" date="2021-06" db="EMBL/GenBank/DDBJ databases">
        <title>Caerostris extrusa draft genome.</title>
        <authorList>
            <person name="Kono N."/>
            <person name="Arakawa K."/>
        </authorList>
    </citation>
    <scope>NUCLEOTIDE SEQUENCE [LARGE SCALE GENOMIC DNA]</scope>
</reference>
<dbReference type="Proteomes" id="UP001054945">
    <property type="component" value="Unassembled WGS sequence"/>
</dbReference>
<dbReference type="AlphaFoldDB" id="A0AAV4PQT8"/>
<sequence length="97" mass="10985">MELNLNASLPLATFAPFELPVAPRNKERKSTFTGGQVHASRNMLRLLENDDHWELVLREAALTATAEQVKDLFAIILTTCSPSNSNRLEKLKEKHER</sequence>
<evidence type="ECO:0000313" key="1">
    <source>
        <dbReference type="EMBL" id="GIX99474.1"/>
    </source>
</evidence>
<keyword evidence="2" id="KW-1185">Reference proteome</keyword>
<protein>
    <submittedName>
        <fullName evidence="1">Uncharacterized protein</fullName>
    </submittedName>
</protein>
<organism evidence="1 2">
    <name type="scientific">Caerostris extrusa</name>
    <name type="common">Bark spider</name>
    <name type="synonym">Caerostris bankana</name>
    <dbReference type="NCBI Taxonomy" id="172846"/>
    <lineage>
        <taxon>Eukaryota</taxon>
        <taxon>Metazoa</taxon>
        <taxon>Ecdysozoa</taxon>
        <taxon>Arthropoda</taxon>
        <taxon>Chelicerata</taxon>
        <taxon>Arachnida</taxon>
        <taxon>Araneae</taxon>
        <taxon>Araneomorphae</taxon>
        <taxon>Entelegynae</taxon>
        <taxon>Araneoidea</taxon>
        <taxon>Araneidae</taxon>
        <taxon>Caerostris</taxon>
    </lineage>
</organism>
<accession>A0AAV4PQT8</accession>
<dbReference type="EMBL" id="BPLR01005051">
    <property type="protein sequence ID" value="GIX99474.1"/>
    <property type="molecule type" value="Genomic_DNA"/>
</dbReference>
<comment type="caution">
    <text evidence="1">The sequence shown here is derived from an EMBL/GenBank/DDBJ whole genome shotgun (WGS) entry which is preliminary data.</text>
</comment>